<keyword evidence="2" id="KW-1185">Reference proteome</keyword>
<comment type="caution">
    <text evidence="1">The sequence shown here is derived from an EMBL/GenBank/DDBJ whole genome shotgun (WGS) entry which is preliminary data.</text>
</comment>
<dbReference type="EMBL" id="CM055093">
    <property type="protein sequence ID" value="KAJ7566766.1"/>
    <property type="molecule type" value="Genomic_DNA"/>
</dbReference>
<reference evidence="2" key="1">
    <citation type="journal article" date="2024" name="Proc. Natl. Acad. Sci. U.S.A.">
        <title>Extraordinary preservation of gene collinearity over three hundred million years revealed in homosporous lycophytes.</title>
        <authorList>
            <person name="Li C."/>
            <person name="Wickell D."/>
            <person name="Kuo L.Y."/>
            <person name="Chen X."/>
            <person name="Nie B."/>
            <person name="Liao X."/>
            <person name="Peng D."/>
            <person name="Ji J."/>
            <person name="Jenkins J."/>
            <person name="Williams M."/>
            <person name="Shu S."/>
            <person name="Plott C."/>
            <person name="Barry K."/>
            <person name="Rajasekar S."/>
            <person name="Grimwood J."/>
            <person name="Han X."/>
            <person name="Sun S."/>
            <person name="Hou Z."/>
            <person name="He W."/>
            <person name="Dai G."/>
            <person name="Sun C."/>
            <person name="Schmutz J."/>
            <person name="Leebens-Mack J.H."/>
            <person name="Li F.W."/>
            <person name="Wang L."/>
        </authorList>
    </citation>
    <scope>NUCLEOTIDE SEQUENCE [LARGE SCALE GENOMIC DNA]</scope>
    <source>
        <strain evidence="2">cv. PW_Plant_1</strain>
    </source>
</reference>
<evidence type="ECO:0000313" key="1">
    <source>
        <dbReference type="EMBL" id="KAJ7566766.1"/>
    </source>
</evidence>
<organism evidence="1 2">
    <name type="scientific">Diphasiastrum complanatum</name>
    <name type="common">Issler's clubmoss</name>
    <name type="synonym">Lycopodium complanatum</name>
    <dbReference type="NCBI Taxonomy" id="34168"/>
    <lineage>
        <taxon>Eukaryota</taxon>
        <taxon>Viridiplantae</taxon>
        <taxon>Streptophyta</taxon>
        <taxon>Embryophyta</taxon>
        <taxon>Tracheophyta</taxon>
        <taxon>Lycopodiopsida</taxon>
        <taxon>Lycopodiales</taxon>
        <taxon>Lycopodiaceae</taxon>
        <taxon>Lycopodioideae</taxon>
        <taxon>Diphasiastrum</taxon>
    </lineage>
</organism>
<name>A0ACC2EJZ3_DIPCM</name>
<sequence length="389" mass="42509">MATSSDLPEQEKTCSMAPWEQHAAVVVMPRFSYNAASNLLKQPRAGFLITCTIRREKSATKESMDLLREYIGRPLEVIQAASDASAKSEAKACSISNETYIKIHHIKDNKPAHIYSVFTESISSSEVAHTETGSGSRTTGTFTGISTSVCTSEVPSKKKEMVVSLEHQNIQAGHGGSDCSTVVDYASQFSLVKLATNGIIFLSIPEGASTDTVAVLCKILVDLEAGRLKPLKWCHRILPVQATCSLNRENLYKITLKLVKDFLNRVNMSKEFSLQFAVASNWRGVNVNQANSDRVSGMSHNQTMLGKNECIEVVVEAVHEVTIQATVNLLEPQMVVIVELLPVAGLQSDTLCVVSVLPGELMSTKPRLCIRSLSLQASSSIPRKRKRLS</sequence>
<proteinExistence type="predicted"/>
<dbReference type="Proteomes" id="UP001162992">
    <property type="component" value="Chromosome 2"/>
</dbReference>
<accession>A0ACC2EJZ3</accession>
<protein>
    <submittedName>
        <fullName evidence="1">Uncharacterized protein</fullName>
    </submittedName>
</protein>
<evidence type="ECO:0000313" key="2">
    <source>
        <dbReference type="Proteomes" id="UP001162992"/>
    </source>
</evidence>
<gene>
    <name evidence="1" type="ORF">O6H91_02G117600</name>
</gene>